<dbReference type="InterPro" id="IPR037257">
    <property type="entry name" value="T2SS_E_N_sf"/>
</dbReference>
<dbReference type="InterPro" id="IPR001482">
    <property type="entry name" value="T2SS/T4SS_dom"/>
</dbReference>
<evidence type="ECO:0000313" key="6">
    <source>
        <dbReference type="Proteomes" id="UP000177629"/>
    </source>
</evidence>
<dbReference type="STRING" id="1802362.A2806_02430"/>
<dbReference type="GO" id="GO:0016887">
    <property type="term" value="F:ATP hydrolysis activity"/>
    <property type="evidence" value="ECO:0007669"/>
    <property type="project" value="TreeGrafter"/>
</dbReference>
<dbReference type="Proteomes" id="UP000177629">
    <property type="component" value="Unassembled WGS sequence"/>
</dbReference>
<dbReference type="GO" id="GO:0005886">
    <property type="term" value="C:plasma membrane"/>
    <property type="evidence" value="ECO:0007669"/>
    <property type="project" value="TreeGrafter"/>
</dbReference>
<dbReference type="Pfam" id="PF05157">
    <property type="entry name" value="MshEN"/>
    <property type="match status" value="1"/>
</dbReference>
<dbReference type="Gene3D" id="3.30.300.160">
    <property type="entry name" value="Type II secretion system, protein E, N-terminal domain"/>
    <property type="match status" value="1"/>
</dbReference>
<dbReference type="GO" id="GO:0005524">
    <property type="term" value="F:ATP binding"/>
    <property type="evidence" value="ECO:0007669"/>
    <property type="project" value="UniProtKB-KW"/>
</dbReference>
<evidence type="ECO:0000256" key="1">
    <source>
        <dbReference type="ARBA" id="ARBA00006611"/>
    </source>
</evidence>
<dbReference type="Gene3D" id="3.40.50.300">
    <property type="entry name" value="P-loop containing nucleotide triphosphate hydrolases"/>
    <property type="match status" value="1"/>
</dbReference>
<evidence type="ECO:0000256" key="2">
    <source>
        <dbReference type="ARBA" id="ARBA00022741"/>
    </source>
</evidence>
<reference evidence="5 6" key="1">
    <citation type="journal article" date="2016" name="Nat. Commun.">
        <title>Thousands of microbial genomes shed light on interconnected biogeochemical processes in an aquifer system.</title>
        <authorList>
            <person name="Anantharaman K."/>
            <person name="Brown C.T."/>
            <person name="Hug L.A."/>
            <person name="Sharon I."/>
            <person name="Castelle C.J."/>
            <person name="Probst A.J."/>
            <person name="Thomas B.C."/>
            <person name="Singh A."/>
            <person name="Wilkins M.J."/>
            <person name="Karaoz U."/>
            <person name="Brodie E.L."/>
            <person name="Williams K.H."/>
            <person name="Hubbard S.S."/>
            <person name="Banfield J.F."/>
        </authorList>
    </citation>
    <scope>NUCLEOTIDE SEQUENCE [LARGE SCALE GENOMIC DNA]</scope>
</reference>
<comment type="similarity">
    <text evidence="1">Belongs to the GSP E family.</text>
</comment>
<dbReference type="CDD" id="cd01129">
    <property type="entry name" value="PulE-GspE-like"/>
    <property type="match status" value="1"/>
</dbReference>
<dbReference type="InterPro" id="IPR027417">
    <property type="entry name" value="P-loop_NTPase"/>
</dbReference>
<proteinExistence type="inferred from homology"/>
<dbReference type="PANTHER" id="PTHR30258">
    <property type="entry name" value="TYPE II SECRETION SYSTEM PROTEIN GSPE-RELATED"/>
    <property type="match status" value="1"/>
</dbReference>
<organism evidence="5 6">
    <name type="scientific">Candidatus Terrybacteria bacterium RIFCSPHIGHO2_01_FULL_48_17</name>
    <dbReference type="NCBI Taxonomy" id="1802362"/>
    <lineage>
        <taxon>Bacteria</taxon>
        <taxon>Candidatus Terryibacteriota</taxon>
    </lineage>
</organism>
<evidence type="ECO:0000259" key="4">
    <source>
        <dbReference type="PROSITE" id="PS00662"/>
    </source>
</evidence>
<dbReference type="SUPFAM" id="SSF160246">
    <property type="entry name" value="EspE N-terminal domain-like"/>
    <property type="match status" value="1"/>
</dbReference>
<dbReference type="PANTHER" id="PTHR30258:SF1">
    <property type="entry name" value="PROTEIN TRANSPORT PROTEIN HOFB HOMOLOG"/>
    <property type="match status" value="1"/>
</dbReference>
<evidence type="ECO:0000313" key="5">
    <source>
        <dbReference type="EMBL" id="OHA47874.1"/>
    </source>
</evidence>
<gene>
    <name evidence="5" type="ORF">A2806_02430</name>
</gene>
<accession>A0A1G2PHR5</accession>
<evidence type="ECO:0000256" key="3">
    <source>
        <dbReference type="ARBA" id="ARBA00022840"/>
    </source>
</evidence>
<keyword evidence="2" id="KW-0547">Nucleotide-binding</keyword>
<dbReference type="EMBL" id="MHSS01000013">
    <property type="protein sequence ID" value="OHA47874.1"/>
    <property type="molecule type" value="Genomic_DNA"/>
</dbReference>
<dbReference type="SUPFAM" id="SSF52540">
    <property type="entry name" value="P-loop containing nucleoside triphosphate hydrolases"/>
    <property type="match status" value="1"/>
</dbReference>
<dbReference type="InterPro" id="IPR007831">
    <property type="entry name" value="T2SS_GspE_N"/>
</dbReference>
<sequence>MPVPIDQLKKVLQSGKFISDADLTRAEGLTKTRKKPFEQILVEENLIADEHLGKLVADILGVPFVNLREVEIDPGVLRIVPEVVARSQNAIAFERTKDGLKIAMADPKQLEFISNLEKKVGENTGVYYATLHDIHAAFGRYKKEVGEAFQEILERERASRTKATEDKEAVGVKIVDSLLAYGYENRASDIHLEPQDERVIVRFRIDGVLHDVTELPKDLHELVVARIKVMSRLRTDEHRLPQDGKLSFSQEGDRVDVRVSIVPIVEGEKVVLRLLAEGARQFSLENLGFSEKNLELVRAAAQKPHGMILVTGPTGSGKTTTLYAVLKMLNRREVNIATIEDPVEYDIEGVNQIQANPAIGITFANGLRSIVRQDPDIIMVGEIRDQETADIAINAALTGHLVLSTFHTNDAATALPRLLEMEIEPYLVASTVIVVVAQRLIRRICNRCVESHMISPEELEKIVPQEARSVSLQQPLRFFSGKGCNACGGTGFIGRVGIFEVLTMTDAIRDLVLRRAPSGEIEQEAKKEGMITMFEDGFAKAQAGITTIDEILRVTRA</sequence>
<dbReference type="Pfam" id="PF00437">
    <property type="entry name" value="T2SSE"/>
    <property type="match status" value="1"/>
</dbReference>
<name>A0A1G2PHR5_9BACT</name>
<keyword evidence="3" id="KW-0067">ATP-binding</keyword>
<dbReference type="AlphaFoldDB" id="A0A1G2PHR5"/>
<dbReference type="Gene3D" id="3.30.450.90">
    <property type="match status" value="1"/>
</dbReference>
<dbReference type="InterPro" id="IPR003593">
    <property type="entry name" value="AAA+_ATPase"/>
</dbReference>
<protein>
    <recommendedName>
        <fullName evidence="4">Bacterial type II secretion system protein E domain-containing protein</fullName>
    </recommendedName>
</protein>
<dbReference type="PROSITE" id="PS00662">
    <property type="entry name" value="T2SP_E"/>
    <property type="match status" value="1"/>
</dbReference>
<comment type="caution">
    <text evidence="5">The sequence shown here is derived from an EMBL/GenBank/DDBJ whole genome shotgun (WGS) entry which is preliminary data.</text>
</comment>
<feature type="domain" description="Bacterial type II secretion system protein E" evidence="4">
    <location>
        <begin position="371"/>
        <end position="385"/>
    </location>
</feature>
<dbReference type="FunFam" id="3.40.50.300:FF:000398">
    <property type="entry name" value="Type IV pilus assembly ATPase PilB"/>
    <property type="match status" value="1"/>
</dbReference>
<dbReference type="SMART" id="SM00382">
    <property type="entry name" value="AAA"/>
    <property type="match status" value="1"/>
</dbReference>